<protein>
    <submittedName>
        <fullName evidence="2">Uncharacterized protein</fullName>
    </submittedName>
</protein>
<sequence>MVLFVPVCCPQSQTPRAWNATADLDSRDPTSSPRRRALAQPSLARPLTSPSHGRPRRRIHLPTPMFSTARRCNSGVSAASSAGDYRRTSHRRITCRRSPVLALYIRRVKRRPDRPLVIGRPRSFVHLATLTHHTRCRAVTLCKNCPSACRLVTPSPMLFLSRDDESFRRRDPPDLALKILRSTLTLRRLLVSQNLLDPRWDRRTTRPPKITAPRALRRLPHHAPLRRHRPSTLKINFTRSYKSLPRLSTPASKETLIELCHFKTSDTKHEASLPCCRYSLCAPAAVLNGYCSRLMQQHQSTLPCQYLKKTRSPLTGICLPLTSMSPLTPSAPHSCPVSQTPRAETPLLTLTLGSPRRPLAAPISRTSSPPYHLPTLPCSLLHVAATPAVSAASSAGDYRRTSSPPHHLPTLSCSRVATPAMSAAPTRPLVIAAHVPRASRYAHSPHPLPCW</sequence>
<dbReference type="AlphaFoldDB" id="A0A423SHL3"/>
<comment type="caution">
    <text evidence="2">The sequence shown here is derived from an EMBL/GenBank/DDBJ whole genome shotgun (WGS) entry which is preliminary data.</text>
</comment>
<reference evidence="2 3" key="1">
    <citation type="submission" date="2018-04" db="EMBL/GenBank/DDBJ databases">
        <authorList>
            <person name="Zhang X."/>
            <person name="Yuan J."/>
            <person name="Li F."/>
            <person name="Xiang J."/>
        </authorList>
    </citation>
    <scope>NUCLEOTIDE SEQUENCE [LARGE SCALE GENOMIC DNA]</scope>
    <source>
        <tissue evidence="2">Muscle</tissue>
    </source>
</reference>
<evidence type="ECO:0000313" key="2">
    <source>
        <dbReference type="EMBL" id="ROT63643.1"/>
    </source>
</evidence>
<gene>
    <name evidence="2" type="ORF">C7M84_018467</name>
</gene>
<name>A0A423SHL3_PENVA</name>
<dbReference type="EMBL" id="QCYY01003404">
    <property type="protein sequence ID" value="ROT63643.1"/>
    <property type="molecule type" value="Genomic_DNA"/>
</dbReference>
<proteinExistence type="predicted"/>
<reference evidence="2 3" key="2">
    <citation type="submission" date="2019-01" db="EMBL/GenBank/DDBJ databases">
        <title>The decoding of complex shrimp genome reveals the adaptation for benthos swimmer, frequently molting mechanism and breeding impact on genome.</title>
        <authorList>
            <person name="Sun Y."/>
            <person name="Gao Y."/>
            <person name="Yu Y."/>
        </authorList>
    </citation>
    <scope>NUCLEOTIDE SEQUENCE [LARGE SCALE GENOMIC DNA]</scope>
    <source>
        <tissue evidence="2">Muscle</tissue>
    </source>
</reference>
<feature type="region of interest" description="Disordered" evidence="1">
    <location>
        <begin position="19"/>
        <end position="59"/>
    </location>
</feature>
<evidence type="ECO:0000313" key="3">
    <source>
        <dbReference type="Proteomes" id="UP000283509"/>
    </source>
</evidence>
<organism evidence="2 3">
    <name type="scientific">Penaeus vannamei</name>
    <name type="common">Whiteleg shrimp</name>
    <name type="synonym">Litopenaeus vannamei</name>
    <dbReference type="NCBI Taxonomy" id="6689"/>
    <lineage>
        <taxon>Eukaryota</taxon>
        <taxon>Metazoa</taxon>
        <taxon>Ecdysozoa</taxon>
        <taxon>Arthropoda</taxon>
        <taxon>Crustacea</taxon>
        <taxon>Multicrustacea</taxon>
        <taxon>Malacostraca</taxon>
        <taxon>Eumalacostraca</taxon>
        <taxon>Eucarida</taxon>
        <taxon>Decapoda</taxon>
        <taxon>Dendrobranchiata</taxon>
        <taxon>Penaeoidea</taxon>
        <taxon>Penaeidae</taxon>
        <taxon>Penaeus</taxon>
    </lineage>
</organism>
<dbReference type="Proteomes" id="UP000283509">
    <property type="component" value="Unassembled WGS sequence"/>
</dbReference>
<accession>A0A423SHL3</accession>
<evidence type="ECO:0000256" key="1">
    <source>
        <dbReference type="SAM" id="MobiDB-lite"/>
    </source>
</evidence>
<keyword evidence="3" id="KW-1185">Reference proteome</keyword>